<protein>
    <recommendedName>
        <fullName evidence="6">ADP-dependent (S)-NAD(P)H-hydrate dehydratase</fullName>
        <ecNumber evidence="6">4.2.1.136</ecNumber>
    </recommendedName>
    <alternativeName>
        <fullName evidence="6">ADP-dependent NAD(P)HX dehydratase</fullName>
    </alternativeName>
</protein>
<organism evidence="8 9">
    <name type="scientific">Cellulomonas algicola</name>
    <dbReference type="NCBI Taxonomy" id="2071633"/>
    <lineage>
        <taxon>Bacteria</taxon>
        <taxon>Bacillati</taxon>
        <taxon>Actinomycetota</taxon>
        <taxon>Actinomycetes</taxon>
        <taxon>Micrococcales</taxon>
        <taxon>Cellulomonadaceae</taxon>
        <taxon>Cellulomonas</taxon>
    </lineage>
</organism>
<dbReference type="CDD" id="cd01171">
    <property type="entry name" value="YXKO-related"/>
    <property type="match status" value="1"/>
</dbReference>
<dbReference type="GO" id="GO:0052856">
    <property type="term" value="F:NAD(P)HX epimerase activity"/>
    <property type="evidence" value="ECO:0007669"/>
    <property type="project" value="TreeGrafter"/>
</dbReference>
<dbReference type="Gene3D" id="3.40.1190.20">
    <property type="match status" value="1"/>
</dbReference>
<comment type="caution">
    <text evidence="8">The sequence shown here is derived from an EMBL/GenBank/DDBJ whole genome shotgun (WGS) entry which is preliminary data.</text>
</comment>
<dbReference type="PANTHER" id="PTHR12592:SF0">
    <property type="entry name" value="ATP-DEPENDENT (S)-NAD(P)H-HYDRATE DEHYDRATASE"/>
    <property type="match status" value="1"/>
</dbReference>
<dbReference type="PROSITE" id="PS51383">
    <property type="entry name" value="YJEF_C_3"/>
    <property type="match status" value="1"/>
</dbReference>
<feature type="binding site" evidence="6">
    <location>
        <position position="227"/>
    </location>
    <ligand>
        <name>AMP</name>
        <dbReference type="ChEBI" id="CHEBI:456215"/>
    </ligand>
</feature>
<evidence type="ECO:0000256" key="6">
    <source>
        <dbReference type="HAMAP-Rule" id="MF_01965"/>
    </source>
</evidence>
<comment type="function">
    <text evidence="6">Catalyzes the dehydration of the S-form of NAD(P)HX at the expense of ADP, which is converted to AMP. Together with NAD(P)HX epimerase, which catalyzes the epimerization of the S- and R-forms, the enzyme allows the repair of both epimers of NAD(P)HX, a damaged form of NAD(P)H that is a result of enzymatic or heat-dependent hydration.</text>
</comment>
<keyword evidence="2 6" id="KW-0067">ATP-binding</keyword>
<gene>
    <name evidence="6 8" type="primary">nnrD</name>
    <name evidence="8" type="ORF">CTKZ_17230</name>
</gene>
<dbReference type="HAMAP" id="MF_01965">
    <property type="entry name" value="NADHX_dehydratase"/>
    <property type="match status" value="1"/>
</dbReference>
<comment type="similarity">
    <text evidence="6">Belongs to the NnrD/CARKD family.</text>
</comment>
<dbReference type="NCBIfam" id="TIGR00196">
    <property type="entry name" value="yjeF_cterm"/>
    <property type="match status" value="1"/>
</dbReference>
<dbReference type="GO" id="GO:0046496">
    <property type="term" value="P:nicotinamide nucleotide metabolic process"/>
    <property type="evidence" value="ECO:0007669"/>
    <property type="project" value="UniProtKB-UniRule"/>
</dbReference>
<evidence type="ECO:0000256" key="2">
    <source>
        <dbReference type="ARBA" id="ARBA00022840"/>
    </source>
</evidence>
<comment type="cofactor">
    <cofactor evidence="6">
        <name>Mg(2+)</name>
        <dbReference type="ChEBI" id="CHEBI:18420"/>
    </cofactor>
</comment>
<keyword evidence="5 6" id="KW-0456">Lyase</keyword>
<keyword evidence="9" id="KW-1185">Reference proteome</keyword>
<evidence type="ECO:0000313" key="9">
    <source>
        <dbReference type="Proteomes" id="UP000288246"/>
    </source>
</evidence>
<accession>A0A401UZP5</accession>
<dbReference type="GO" id="GO:0005524">
    <property type="term" value="F:ATP binding"/>
    <property type="evidence" value="ECO:0007669"/>
    <property type="project" value="UniProtKB-KW"/>
</dbReference>
<dbReference type="RefSeq" id="WP_124342679.1">
    <property type="nucleotide sequence ID" value="NZ_BHYL01000124.1"/>
</dbReference>
<comment type="subunit">
    <text evidence="6">Homotetramer.</text>
</comment>
<proteinExistence type="inferred from homology"/>
<evidence type="ECO:0000259" key="7">
    <source>
        <dbReference type="PROSITE" id="PS51383"/>
    </source>
</evidence>
<comment type="catalytic activity">
    <reaction evidence="6">
        <text>(6S)-NADPHX + ADP = AMP + phosphate + NADPH + H(+)</text>
        <dbReference type="Rhea" id="RHEA:32235"/>
        <dbReference type="ChEBI" id="CHEBI:15378"/>
        <dbReference type="ChEBI" id="CHEBI:43474"/>
        <dbReference type="ChEBI" id="CHEBI:57783"/>
        <dbReference type="ChEBI" id="CHEBI:64076"/>
        <dbReference type="ChEBI" id="CHEBI:456215"/>
        <dbReference type="ChEBI" id="CHEBI:456216"/>
        <dbReference type="EC" id="4.2.1.136"/>
    </reaction>
</comment>
<feature type="binding site" evidence="6">
    <location>
        <position position="114"/>
    </location>
    <ligand>
        <name>(6S)-NADPHX</name>
        <dbReference type="ChEBI" id="CHEBI:64076"/>
    </ligand>
</feature>
<evidence type="ECO:0000313" key="8">
    <source>
        <dbReference type="EMBL" id="GCD20161.1"/>
    </source>
</evidence>
<evidence type="ECO:0000256" key="1">
    <source>
        <dbReference type="ARBA" id="ARBA00022741"/>
    </source>
</evidence>
<dbReference type="SUPFAM" id="SSF53613">
    <property type="entry name" value="Ribokinase-like"/>
    <property type="match status" value="1"/>
</dbReference>
<dbReference type="GO" id="GO:0110051">
    <property type="term" value="P:metabolite repair"/>
    <property type="evidence" value="ECO:0007669"/>
    <property type="project" value="TreeGrafter"/>
</dbReference>
<dbReference type="InterPro" id="IPR000631">
    <property type="entry name" value="CARKD"/>
</dbReference>
<dbReference type="EC" id="4.2.1.136" evidence="6"/>
<dbReference type="Proteomes" id="UP000288246">
    <property type="component" value="Unassembled WGS sequence"/>
</dbReference>
<evidence type="ECO:0000256" key="5">
    <source>
        <dbReference type="ARBA" id="ARBA00023239"/>
    </source>
</evidence>
<keyword evidence="4 6" id="KW-0520">NAD</keyword>
<keyword evidence="3 6" id="KW-0521">NADP</keyword>
<evidence type="ECO:0000256" key="4">
    <source>
        <dbReference type="ARBA" id="ARBA00023027"/>
    </source>
</evidence>
<dbReference type="GO" id="GO:0052855">
    <property type="term" value="F:ADP-dependent NAD(P)H-hydrate dehydratase activity"/>
    <property type="evidence" value="ECO:0007669"/>
    <property type="project" value="UniProtKB-UniRule"/>
</dbReference>
<reference evidence="8 9" key="1">
    <citation type="submission" date="2018-11" db="EMBL/GenBank/DDBJ databases">
        <title>Draft genome sequence of Cellulomonas takizawaensis strain TKZ-21.</title>
        <authorList>
            <person name="Yamamura H."/>
            <person name="Hayashi T."/>
            <person name="Hamada M."/>
            <person name="Serisawa Y."/>
            <person name="Matsuyama K."/>
            <person name="Nakagawa Y."/>
            <person name="Otoguro M."/>
            <person name="Yanagida F."/>
            <person name="Hayakawa M."/>
        </authorList>
    </citation>
    <scope>NUCLEOTIDE SEQUENCE [LARGE SCALE GENOMIC DNA]</scope>
    <source>
        <strain evidence="8 9">TKZ-21</strain>
    </source>
</reference>
<dbReference type="OrthoDB" id="9806925at2"/>
<comment type="catalytic activity">
    <reaction evidence="6">
        <text>(6S)-NADHX + ADP = AMP + phosphate + NADH + H(+)</text>
        <dbReference type="Rhea" id="RHEA:32223"/>
        <dbReference type="ChEBI" id="CHEBI:15378"/>
        <dbReference type="ChEBI" id="CHEBI:43474"/>
        <dbReference type="ChEBI" id="CHEBI:57945"/>
        <dbReference type="ChEBI" id="CHEBI:64074"/>
        <dbReference type="ChEBI" id="CHEBI:456215"/>
        <dbReference type="ChEBI" id="CHEBI:456216"/>
        <dbReference type="EC" id="4.2.1.136"/>
    </reaction>
</comment>
<name>A0A401UZP5_9CELL</name>
<evidence type="ECO:0000256" key="3">
    <source>
        <dbReference type="ARBA" id="ARBA00022857"/>
    </source>
</evidence>
<dbReference type="PANTHER" id="PTHR12592">
    <property type="entry name" value="ATP-DEPENDENT (S)-NAD(P)H-HYDRATE DEHYDRATASE FAMILY MEMBER"/>
    <property type="match status" value="1"/>
</dbReference>
<dbReference type="AlphaFoldDB" id="A0A401UZP5"/>
<sequence length="289" mass="29472">MPTRTEPVTPRLLREWALPSLAGSKYGRGQVVVVGGARTTPGAVLLAGTAALRVGAGRLTLAVARSVAVPLAVALPESGVVGLPETEQGSVEGTGLDVVADDLRAADAVLVGPGLDDADRTSALLTALVPLVRRSTPVLLDAYALGVLADLPDIAEQLRGRLVLTPNTTEAARLLGVPDDDLDDTAADRVAKRYGAVVTCQGRIGAPDGGRWEVSTGTPGLATSGSGDVLAGALVGLLGRGADLAQAACWATHLHATADDRLAVRVGRTGYLARELLDELPALLTDLSP</sequence>
<dbReference type="EMBL" id="BHYL01000124">
    <property type="protein sequence ID" value="GCD20161.1"/>
    <property type="molecule type" value="Genomic_DNA"/>
</dbReference>
<dbReference type="InterPro" id="IPR029056">
    <property type="entry name" value="Ribokinase-like"/>
</dbReference>
<keyword evidence="1 6" id="KW-0547">Nucleotide-binding</keyword>
<feature type="binding site" evidence="6">
    <location>
        <position position="228"/>
    </location>
    <ligand>
        <name>(6S)-NADPHX</name>
        <dbReference type="ChEBI" id="CHEBI:64076"/>
    </ligand>
</feature>
<dbReference type="Pfam" id="PF01256">
    <property type="entry name" value="Carb_kinase"/>
    <property type="match status" value="1"/>
</dbReference>
<feature type="binding site" evidence="6">
    <location>
        <position position="43"/>
    </location>
    <ligand>
        <name>(6S)-NADPHX</name>
        <dbReference type="ChEBI" id="CHEBI:64076"/>
    </ligand>
</feature>
<comment type="caution">
    <text evidence="6">Lacks conserved residue(s) required for the propagation of feature annotation.</text>
</comment>
<feature type="domain" description="YjeF C-terminal" evidence="7">
    <location>
        <begin position="8"/>
        <end position="287"/>
    </location>
</feature>